<dbReference type="Pfam" id="PF24553">
    <property type="entry name" value="Rv0428c_C"/>
    <property type="match status" value="1"/>
</dbReference>
<dbReference type="InterPro" id="IPR000182">
    <property type="entry name" value="GNAT_dom"/>
</dbReference>
<dbReference type="InterPro" id="IPR056935">
    <property type="entry name" value="Rv0428c-like_C"/>
</dbReference>
<dbReference type="PANTHER" id="PTHR43420">
    <property type="entry name" value="ACETYLTRANSFERASE"/>
    <property type="match status" value="1"/>
</dbReference>
<gene>
    <name evidence="4" type="ORF">CLV37_10593</name>
</gene>
<dbReference type="AlphaFoldDB" id="A0A2T0R463"/>
<proteinExistence type="predicted"/>
<evidence type="ECO:0000313" key="4">
    <source>
        <dbReference type="EMBL" id="PRY15167.1"/>
    </source>
</evidence>
<dbReference type="PROSITE" id="PS51186">
    <property type="entry name" value="GNAT"/>
    <property type="match status" value="1"/>
</dbReference>
<keyword evidence="1 4" id="KW-0808">Transferase</keyword>
<sequence>MPGPSPTHLVRELTVGARVVVRHRLPDGSATDALGDLVCADDTTLTVATRRGEVVVARADVLAAKAVPPPPARRAAPHAAIGVEDLERVMAEHWRPLERLDLGGWRLRASEGFTGRANSALAVGDPGVPLVRAVAVVEEFYAARGLRPQVAVAHEVDGPSGVADVLDARGWTVLTPTLVMTAATDDLPGARDASLPDGLHVETGPAPDDAWLAQYHYQGSPTVPAAGRRILVSADEQVFVRVVDGARTVAIARGSLSPGWAGVTAVETSPSHRRRGLGRRLLAEVADWARERGAASTYLQVQADNEAARALYAGQGFGVHHAYHYRVAP</sequence>
<feature type="domain" description="N-acetyltransferase" evidence="3">
    <location>
        <begin position="199"/>
        <end position="329"/>
    </location>
</feature>
<dbReference type="RefSeq" id="WP_211298577.1">
    <property type="nucleotide sequence ID" value="NZ_PVZF01000005.1"/>
</dbReference>
<keyword evidence="5" id="KW-1185">Reference proteome</keyword>
<accession>A0A2T0R463</accession>
<dbReference type="InterPro" id="IPR016181">
    <property type="entry name" value="Acyl_CoA_acyltransferase"/>
</dbReference>
<evidence type="ECO:0000256" key="2">
    <source>
        <dbReference type="ARBA" id="ARBA00023315"/>
    </source>
</evidence>
<dbReference type="Pfam" id="PF24551">
    <property type="entry name" value="SH3_Rv0428c"/>
    <property type="match status" value="1"/>
</dbReference>
<organism evidence="4 5">
    <name type="scientific">Kineococcus rhizosphaerae</name>
    <dbReference type="NCBI Taxonomy" id="559628"/>
    <lineage>
        <taxon>Bacteria</taxon>
        <taxon>Bacillati</taxon>
        <taxon>Actinomycetota</taxon>
        <taxon>Actinomycetes</taxon>
        <taxon>Kineosporiales</taxon>
        <taxon>Kineosporiaceae</taxon>
        <taxon>Kineococcus</taxon>
    </lineage>
</organism>
<evidence type="ECO:0000313" key="5">
    <source>
        <dbReference type="Proteomes" id="UP000238083"/>
    </source>
</evidence>
<dbReference type="SUPFAM" id="SSF55729">
    <property type="entry name" value="Acyl-CoA N-acyltransferases (Nat)"/>
    <property type="match status" value="1"/>
</dbReference>
<evidence type="ECO:0000256" key="1">
    <source>
        <dbReference type="ARBA" id="ARBA00022679"/>
    </source>
</evidence>
<evidence type="ECO:0000259" key="3">
    <source>
        <dbReference type="PROSITE" id="PS51186"/>
    </source>
</evidence>
<keyword evidence="2" id="KW-0012">Acyltransferase</keyword>
<protein>
    <submittedName>
        <fullName evidence="4">Acetyltransferase (GNAT) family protein</fullName>
    </submittedName>
</protein>
<dbReference type="EMBL" id="PVZF01000005">
    <property type="protein sequence ID" value="PRY15167.1"/>
    <property type="molecule type" value="Genomic_DNA"/>
</dbReference>
<name>A0A2T0R463_9ACTN</name>
<comment type="caution">
    <text evidence="4">The sequence shown here is derived from an EMBL/GenBank/DDBJ whole genome shotgun (WGS) entry which is preliminary data.</text>
</comment>
<dbReference type="Proteomes" id="UP000238083">
    <property type="component" value="Unassembled WGS sequence"/>
</dbReference>
<dbReference type="InterPro" id="IPR056934">
    <property type="entry name" value="SH3_Rv0428c"/>
</dbReference>
<dbReference type="GO" id="GO:0016747">
    <property type="term" value="F:acyltransferase activity, transferring groups other than amino-acyl groups"/>
    <property type="evidence" value="ECO:0007669"/>
    <property type="project" value="InterPro"/>
</dbReference>
<dbReference type="Gene3D" id="3.40.630.30">
    <property type="match status" value="1"/>
</dbReference>
<reference evidence="4 5" key="1">
    <citation type="submission" date="2018-03" db="EMBL/GenBank/DDBJ databases">
        <title>Genomic Encyclopedia of Archaeal and Bacterial Type Strains, Phase II (KMG-II): from individual species to whole genera.</title>
        <authorList>
            <person name="Goeker M."/>
        </authorList>
    </citation>
    <scope>NUCLEOTIDE SEQUENCE [LARGE SCALE GENOMIC DNA]</scope>
    <source>
        <strain evidence="4 5">DSM 19711</strain>
    </source>
</reference>
<dbReference type="InterPro" id="IPR050680">
    <property type="entry name" value="YpeA/RimI_acetyltransf"/>
</dbReference>